<name>D8M6M7_BLAHO</name>
<dbReference type="InParanoid" id="D8M6M7"/>
<dbReference type="InterPro" id="IPR027417">
    <property type="entry name" value="P-loop_NTPase"/>
</dbReference>
<dbReference type="GO" id="GO:0003777">
    <property type="term" value="F:microtubule motor activity"/>
    <property type="evidence" value="ECO:0007669"/>
    <property type="project" value="InterPro"/>
</dbReference>
<dbReference type="Pfam" id="PF00225">
    <property type="entry name" value="Kinesin"/>
    <property type="match status" value="1"/>
</dbReference>
<reference evidence="2" key="1">
    <citation type="submission" date="2010-02" db="EMBL/GenBank/DDBJ databases">
        <title>Sequencing and annotation of the Blastocystis hominis genome.</title>
        <authorList>
            <person name="Wincker P."/>
        </authorList>
    </citation>
    <scope>NUCLEOTIDE SEQUENCE</scope>
    <source>
        <strain evidence="2">Singapore isolate B</strain>
    </source>
</reference>
<dbReference type="RefSeq" id="XP_012897493.1">
    <property type="nucleotide sequence ID" value="XM_013042039.1"/>
</dbReference>
<dbReference type="EMBL" id="FN668661">
    <property type="protein sequence ID" value="CBK23445.2"/>
    <property type="molecule type" value="Genomic_DNA"/>
</dbReference>
<dbReference type="OrthoDB" id="229443at2759"/>
<evidence type="ECO:0000313" key="3">
    <source>
        <dbReference type="Proteomes" id="UP000008312"/>
    </source>
</evidence>
<evidence type="ECO:0000259" key="1">
    <source>
        <dbReference type="Pfam" id="PF00225"/>
    </source>
</evidence>
<dbReference type="SUPFAM" id="SSF52540">
    <property type="entry name" value="P-loop containing nucleoside triphosphate hydrolases"/>
    <property type="match status" value="1"/>
</dbReference>
<dbReference type="Gene3D" id="3.40.850.10">
    <property type="entry name" value="Kinesin motor domain"/>
    <property type="match status" value="1"/>
</dbReference>
<organism evidence="2">
    <name type="scientific">Blastocystis hominis</name>
    <dbReference type="NCBI Taxonomy" id="12968"/>
    <lineage>
        <taxon>Eukaryota</taxon>
        <taxon>Sar</taxon>
        <taxon>Stramenopiles</taxon>
        <taxon>Bigyra</taxon>
        <taxon>Opalozoa</taxon>
        <taxon>Opalinata</taxon>
        <taxon>Blastocystidae</taxon>
        <taxon>Blastocystis</taxon>
    </lineage>
</organism>
<dbReference type="GO" id="GO:0007018">
    <property type="term" value="P:microtubule-based movement"/>
    <property type="evidence" value="ECO:0007669"/>
    <property type="project" value="InterPro"/>
</dbReference>
<proteinExistence type="predicted"/>
<accession>D8M6M7</accession>
<dbReference type="AlphaFoldDB" id="D8M6M7"/>
<dbReference type="GeneID" id="24922746"/>
<protein>
    <recommendedName>
        <fullName evidence="1">Kinesin motor domain-containing protein</fullName>
    </recommendedName>
</protein>
<dbReference type="InterPro" id="IPR001752">
    <property type="entry name" value="Kinesin_motor_dom"/>
</dbReference>
<dbReference type="GO" id="GO:0008017">
    <property type="term" value="F:microtubule binding"/>
    <property type="evidence" value="ECO:0007669"/>
    <property type="project" value="InterPro"/>
</dbReference>
<evidence type="ECO:0000313" key="2">
    <source>
        <dbReference type="EMBL" id="CBK23445.2"/>
    </source>
</evidence>
<dbReference type="GO" id="GO:0005524">
    <property type="term" value="F:ATP binding"/>
    <property type="evidence" value="ECO:0007669"/>
    <property type="project" value="InterPro"/>
</dbReference>
<gene>
    <name evidence="2" type="ORF">GSBLH_T00006622001</name>
</gene>
<dbReference type="Proteomes" id="UP000008312">
    <property type="component" value="Unassembled WGS sequence"/>
</dbReference>
<dbReference type="InterPro" id="IPR036961">
    <property type="entry name" value="Kinesin_motor_dom_sf"/>
</dbReference>
<sequence length="197" mass="22272">MSEAKTIVRITTRENTYKRNRKLAIFPQNAVIRHKEKNVVKDLMKFSEISTAETSQKAFVEEHVNKWIDGIFHGICQFVVVAGTEESGKNYLIKGSNSTPGIIPFLEKRLATLGAELALTSKVSYLRYHKHTFWDILNPNRSSVSLQSSNDIYSFPSVKSLPLSDMKSVSEVETTIHSSLHSTYQDTTGPSLWMFTV</sequence>
<feature type="domain" description="Kinesin motor" evidence="1">
    <location>
        <begin position="27"/>
        <end position="180"/>
    </location>
</feature>
<keyword evidence="3" id="KW-1185">Reference proteome</keyword>